<organism evidence="1 2">
    <name type="scientific">Rhodobium orientis</name>
    <dbReference type="NCBI Taxonomy" id="34017"/>
    <lineage>
        <taxon>Bacteria</taxon>
        <taxon>Pseudomonadati</taxon>
        <taxon>Pseudomonadota</taxon>
        <taxon>Alphaproteobacteria</taxon>
        <taxon>Hyphomicrobiales</taxon>
        <taxon>Rhodobiaceae</taxon>
        <taxon>Rhodobium</taxon>
    </lineage>
</organism>
<proteinExistence type="predicted"/>
<accession>A0A327JM53</accession>
<evidence type="ECO:0000313" key="1">
    <source>
        <dbReference type="EMBL" id="RAI26656.1"/>
    </source>
</evidence>
<evidence type="ECO:0000313" key="2">
    <source>
        <dbReference type="Proteomes" id="UP000249299"/>
    </source>
</evidence>
<name>A0A327JM53_9HYPH</name>
<comment type="caution">
    <text evidence="1">The sequence shown here is derived from an EMBL/GenBank/DDBJ whole genome shotgun (WGS) entry which is preliminary data.</text>
</comment>
<sequence>MAVLALAVFGHVVFFSLPALAQGWSRPSFMPTEGTVRYEMSLQHIWSPARMRMTGTMSGDAAGIRQTHCLQMPATPVMTCQRTVNGEPGPIYQVPAPPFGTAEMMPRGLNGSPGFGGYGGNGWGQGGTLPGFGTPPFSVPMAPYAGSPEMEMSGSWEWQGWRISGRFVYSPVAW</sequence>
<dbReference type="AlphaFoldDB" id="A0A327JM53"/>
<keyword evidence="2" id="KW-1185">Reference proteome</keyword>
<gene>
    <name evidence="1" type="ORF">CH339_12970</name>
</gene>
<dbReference type="Proteomes" id="UP000249299">
    <property type="component" value="Unassembled WGS sequence"/>
</dbReference>
<reference evidence="1 2" key="1">
    <citation type="submission" date="2017-07" db="EMBL/GenBank/DDBJ databases">
        <title>Draft Genome Sequences of Select Purple Nonsulfur Bacteria.</title>
        <authorList>
            <person name="Lasarre B."/>
            <person name="Mckinlay J.B."/>
        </authorList>
    </citation>
    <scope>NUCLEOTIDE SEQUENCE [LARGE SCALE GENOMIC DNA]</scope>
    <source>
        <strain evidence="1 2">DSM 11290</strain>
    </source>
</reference>
<protein>
    <submittedName>
        <fullName evidence="1">Uncharacterized protein</fullName>
    </submittedName>
</protein>
<dbReference type="EMBL" id="NPEV01000027">
    <property type="protein sequence ID" value="RAI26656.1"/>
    <property type="molecule type" value="Genomic_DNA"/>
</dbReference>